<dbReference type="Gene3D" id="3.40.630.30">
    <property type="match status" value="1"/>
</dbReference>
<evidence type="ECO:0000256" key="1">
    <source>
        <dbReference type="ARBA" id="ARBA00022679"/>
    </source>
</evidence>
<comment type="caution">
    <text evidence="4">The sequence shown here is derived from an EMBL/GenBank/DDBJ whole genome shotgun (WGS) entry which is preliminary data.</text>
</comment>
<dbReference type="PROSITE" id="PS51186">
    <property type="entry name" value="GNAT"/>
    <property type="match status" value="1"/>
</dbReference>
<evidence type="ECO:0000259" key="3">
    <source>
        <dbReference type="PROSITE" id="PS51186"/>
    </source>
</evidence>
<dbReference type="CDD" id="cd04301">
    <property type="entry name" value="NAT_SF"/>
    <property type="match status" value="1"/>
</dbReference>
<dbReference type="Proteomes" id="UP001595979">
    <property type="component" value="Unassembled WGS sequence"/>
</dbReference>
<dbReference type="Pfam" id="PF00583">
    <property type="entry name" value="Acetyltransf_1"/>
    <property type="match status" value="1"/>
</dbReference>
<dbReference type="SUPFAM" id="SSF55729">
    <property type="entry name" value="Acyl-CoA N-acyltransferases (Nat)"/>
    <property type="match status" value="2"/>
</dbReference>
<sequence length="289" mass="31636">MIRPMQSHDAPDVLALLNWMDDAPEREVFAPDARALGEFQLECEDSLCFVQEGEDGVRAYCALSPFRGGMVLEGPLAEPGGALALGALAARAVQSAEGLPVYAFCARDNLPVRAALEAAGLNPMHTTDFYAAPVAALARTARTPEGYLLGTELPFELYRWLYRAAEDTWAGRLDWTPEQYDAHCARPDVRLLALWRGERAVAFAELELCPEEGRADLTHIAVHPAERGQGLGRALLGLSAAELTLFPEVRTLRARAHDHMRAARALYARAGLTHCRSIVTYLLEGEEEA</sequence>
<dbReference type="InterPro" id="IPR000182">
    <property type="entry name" value="GNAT_dom"/>
</dbReference>
<evidence type="ECO:0000313" key="4">
    <source>
        <dbReference type="EMBL" id="MFC5849891.1"/>
    </source>
</evidence>
<dbReference type="EMBL" id="JBHSOH010000033">
    <property type="protein sequence ID" value="MFC5849891.1"/>
    <property type="molecule type" value="Genomic_DNA"/>
</dbReference>
<accession>A0ABW1DQK7</accession>
<keyword evidence="1 4" id="KW-0808">Transferase</keyword>
<dbReference type="RefSeq" id="WP_380051417.1">
    <property type="nucleotide sequence ID" value="NZ_JBHSOH010000033.1"/>
</dbReference>
<reference evidence="5" key="1">
    <citation type="journal article" date="2019" name="Int. J. Syst. Evol. Microbiol.">
        <title>The Global Catalogue of Microorganisms (GCM) 10K type strain sequencing project: providing services to taxonomists for standard genome sequencing and annotation.</title>
        <authorList>
            <consortium name="The Broad Institute Genomics Platform"/>
            <consortium name="The Broad Institute Genome Sequencing Center for Infectious Disease"/>
            <person name="Wu L."/>
            <person name="Ma J."/>
        </authorList>
    </citation>
    <scope>NUCLEOTIDE SEQUENCE [LARGE SCALE GENOMIC DNA]</scope>
    <source>
        <strain evidence="5">CGMCC 1.15053</strain>
    </source>
</reference>
<dbReference type="InterPro" id="IPR050832">
    <property type="entry name" value="Bact_Acetyltransf"/>
</dbReference>
<protein>
    <submittedName>
        <fullName evidence="4">GNAT family N-acetyltransferase</fullName>
        <ecNumber evidence="4">2.3.1.-</ecNumber>
    </submittedName>
</protein>
<keyword evidence="2 4" id="KW-0012">Acyltransferase</keyword>
<proteinExistence type="predicted"/>
<dbReference type="PANTHER" id="PTHR43877">
    <property type="entry name" value="AMINOALKYLPHOSPHONATE N-ACETYLTRANSFERASE-RELATED-RELATED"/>
    <property type="match status" value="1"/>
</dbReference>
<dbReference type="InterPro" id="IPR016181">
    <property type="entry name" value="Acyl_CoA_acyltransferase"/>
</dbReference>
<dbReference type="GO" id="GO:0016746">
    <property type="term" value="F:acyltransferase activity"/>
    <property type="evidence" value="ECO:0007669"/>
    <property type="project" value="UniProtKB-KW"/>
</dbReference>
<gene>
    <name evidence="4" type="ORF">ACFPQ6_16435</name>
</gene>
<evidence type="ECO:0000256" key="2">
    <source>
        <dbReference type="ARBA" id="ARBA00023315"/>
    </source>
</evidence>
<evidence type="ECO:0000313" key="5">
    <source>
        <dbReference type="Proteomes" id="UP001595979"/>
    </source>
</evidence>
<dbReference type="EC" id="2.3.1.-" evidence="4"/>
<name>A0ABW1DQK7_9DEIO</name>
<feature type="domain" description="N-acetyltransferase" evidence="3">
    <location>
        <begin position="147"/>
        <end position="289"/>
    </location>
</feature>
<keyword evidence="5" id="KW-1185">Reference proteome</keyword>
<organism evidence="4 5">
    <name type="scientific">Deinococcus petrolearius</name>
    <dbReference type="NCBI Taxonomy" id="1751295"/>
    <lineage>
        <taxon>Bacteria</taxon>
        <taxon>Thermotogati</taxon>
        <taxon>Deinococcota</taxon>
        <taxon>Deinococci</taxon>
        <taxon>Deinococcales</taxon>
        <taxon>Deinococcaceae</taxon>
        <taxon>Deinococcus</taxon>
    </lineage>
</organism>